<dbReference type="AlphaFoldDB" id="A0A7R9BFF9"/>
<dbReference type="EMBL" id="OA882266">
    <property type="protein sequence ID" value="CAD7274276.1"/>
    <property type="molecule type" value="Genomic_DNA"/>
</dbReference>
<proteinExistence type="inferred from homology"/>
<evidence type="ECO:0000256" key="3">
    <source>
        <dbReference type="ARBA" id="ARBA00022448"/>
    </source>
</evidence>
<dbReference type="InterPro" id="IPR036259">
    <property type="entry name" value="MFS_trans_sf"/>
</dbReference>
<dbReference type="PANTHER" id="PTHR10981">
    <property type="entry name" value="BATTENIN"/>
    <property type="match status" value="1"/>
</dbReference>
<keyword evidence="4 7" id="KW-0812">Transmembrane</keyword>
<dbReference type="Pfam" id="PF02487">
    <property type="entry name" value="CLN3"/>
    <property type="match status" value="1"/>
</dbReference>
<evidence type="ECO:0000256" key="7">
    <source>
        <dbReference type="RuleBase" id="RU361113"/>
    </source>
</evidence>
<name>A0A7R9BFF9_9CRUS</name>
<keyword evidence="3" id="KW-0813">Transport</keyword>
<feature type="transmembrane region" description="Helical" evidence="7">
    <location>
        <begin position="45"/>
        <end position="63"/>
    </location>
</feature>
<dbReference type="OrthoDB" id="5965864at2759"/>
<keyword evidence="7" id="KW-0458">Lysosome</keyword>
<evidence type="ECO:0000256" key="4">
    <source>
        <dbReference type="ARBA" id="ARBA00022692"/>
    </source>
</evidence>
<evidence type="ECO:0000256" key="2">
    <source>
        <dbReference type="ARBA" id="ARBA00007467"/>
    </source>
</evidence>
<dbReference type="GO" id="GO:0007040">
    <property type="term" value="P:lysosome organization"/>
    <property type="evidence" value="ECO:0007669"/>
    <property type="project" value="TreeGrafter"/>
</dbReference>
<comment type="subcellular location">
    <subcellularLocation>
        <location evidence="1">Endomembrane system</location>
        <topology evidence="1">Multi-pass membrane protein</topology>
    </subcellularLocation>
    <subcellularLocation>
        <location evidence="7">Lysosome membrane</location>
        <topology evidence="7">Multi-pass membrane protein</topology>
    </subcellularLocation>
</comment>
<evidence type="ECO:0000313" key="8">
    <source>
        <dbReference type="EMBL" id="CAD7274276.1"/>
    </source>
</evidence>
<gene>
    <name evidence="8" type="ORF">NMOB1V02_LOCUS2124</name>
</gene>
<dbReference type="InterPro" id="IPR003492">
    <property type="entry name" value="Battenin_disease_Cln3"/>
</dbReference>
<organism evidence="8">
    <name type="scientific">Notodromas monacha</name>
    <dbReference type="NCBI Taxonomy" id="399045"/>
    <lineage>
        <taxon>Eukaryota</taxon>
        <taxon>Metazoa</taxon>
        <taxon>Ecdysozoa</taxon>
        <taxon>Arthropoda</taxon>
        <taxon>Crustacea</taxon>
        <taxon>Oligostraca</taxon>
        <taxon>Ostracoda</taxon>
        <taxon>Podocopa</taxon>
        <taxon>Podocopida</taxon>
        <taxon>Cypridocopina</taxon>
        <taxon>Cypridoidea</taxon>
        <taxon>Cyprididae</taxon>
        <taxon>Notodromas</taxon>
    </lineage>
</organism>
<reference evidence="8" key="1">
    <citation type="submission" date="2020-11" db="EMBL/GenBank/DDBJ databases">
        <authorList>
            <person name="Tran Van P."/>
        </authorList>
    </citation>
    <scope>NUCLEOTIDE SEQUENCE</scope>
</reference>
<evidence type="ECO:0000256" key="1">
    <source>
        <dbReference type="ARBA" id="ARBA00004127"/>
    </source>
</evidence>
<dbReference type="GO" id="GO:0012505">
    <property type="term" value="C:endomembrane system"/>
    <property type="evidence" value="ECO:0007669"/>
    <property type="project" value="UniProtKB-SubCell"/>
</dbReference>
<evidence type="ECO:0000256" key="5">
    <source>
        <dbReference type="ARBA" id="ARBA00022989"/>
    </source>
</evidence>
<dbReference type="PRINTS" id="PR01315">
    <property type="entry name" value="BATTENIN"/>
</dbReference>
<dbReference type="PANTHER" id="PTHR10981:SF0">
    <property type="entry name" value="BATTENIN"/>
    <property type="match status" value="1"/>
</dbReference>
<evidence type="ECO:0000313" key="9">
    <source>
        <dbReference type="Proteomes" id="UP000678499"/>
    </source>
</evidence>
<protein>
    <recommendedName>
        <fullName evidence="7">Battenin</fullName>
    </recommendedName>
</protein>
<feature type="transmembrane region" description="Helical" evidence="7">
    <location>
        <begin position="109"/>
        <end position="129"/>
    </location>
</feature>
<dbReference type="EMBL" id="CAJPEX010000229">
    <property type="protein sequence ID" value="CAG0914428.1"/>
    <property type="molecule type" value="Genomic_DNA"/>
</dbReference>
<keyword evidence="5 7" id="KW-1133">Transmembrane helix</keyword>
<keyword evidence="6 7" id="KW-0472">Membrane</keyword>
<sequence length="205" mass="23664">MVATRFHFVVLHERPSPLDELLLSVEDAPPRLTWRRKWNLVKRTAIPFMVPLFVVYLAEYFINQGLLELIYFTKFVLSHDSQYRWLQVIYQLGVFVSRSSILLFRIRHIYFLSFCQVVNVVIFMLQAVFGYLPNFYVVVTLVLFEGLLGGLTYVNAFFRLRCEMEPKEEEEFALSVTSCADTCGIAVAGALAIPTHTWLCGVPLP</sequence>
<dbReference type="GO" id="GO:0051453">
    <property type="term" value="P:regulation of intracellular pH"/>
    <property type="evidence" value="ECO:0007669"/>
    <property type="project" value="TreeGrafter"/>
</dbReference>
<feature type="transmembrane region" description="Helical" evidence="7">
    <location>
        <begin position="135"/>
        <end position="158"/>
    </location>
</feature>
<comment type="similarity">
    <text evidence="2 7">Belongs to the battenin family.</text>
</comment>
<dbReference type="Proteomes" id="UP000678499">
    <property type="component" value="Unassembled WGS sequence"/>
</dbReference>
<accession>A0A7R9BFF9</accession>
<comment type="caution">
    <text evidence="7">Lacks conserved residue(s) required for the propagation of feature annotation.</text>
</comment>
<dbReference type="SUPFAM" id="SSF103473">
    <property type="entry name" value="MFS general substrate transporter"/>
    <property type="match status" value="1"/>
</dbReference>
<feature type="transmembrane region" description="Helical" evidence="7">
    <location>
        <begin position="83"/>
        <end position="104"/>
    </location>
</feature>
<evidence type="ECO:0000256" key="6">
    <source>
        <dbReference type="ARBA" id="ARBA00023136"/>
    </source>
</evidence>
<dbReference type="GO" id="GO:0005765">
    <property type="term" value="C:lysosomal membrane"/>
    <property type="evidence" value="ECO:0007669"/>
    <property type="project" value="UniProtKB-SubCell"/>
</dbReference>
<keyword evidence="9" id="KW-1185">Reference proteome</keyword>